<dbReference type="PANTHER" id="PTHR33067:SF32">
    <property type="entry name" value="ASPARTIC PEPTIDASE DDI1-TYPE DOMAIN-CONTAINING PROTEIN"/>
    <property type="match status" value="1"/>
</dbReference>
<dbReference type="KEGG" id="nta:107799804"/>
<dbReference type="Proteomes" id="UP000790787">
    <property type="component" value="Chromosome 23"/>
</dbReference>
<reference evidence="2" key="1">
    <citation type="journal article" date="2014" name="Nat. Commun.">
        <title>The tobacco genome sequence and its comparison with those of tomato and potato.</title>
        <authorList>
            <person name="Sierro N."/>
            <person name="Battey J.N."/>
            <person name="Ouadi S."/>
            <person name="Bakaher N."/>
            <person name="Bovet L."/>
            <person name="Willig A."/>
            <person name="Goepfert S."/>
            <person name="Peitsch M.C."/>
            <person name="Ivanov N.V."/>
        </authorList>
    </citation>
    <scope>NUCLEOTIDE SEQUENCE [LARGE SCALE GENOMIC DNA]</scope>
</reference>
<evidence type="ECO:0000313" key="3">
    <source>
        <dbReference type="RefSeq" id="XP_016478438.1"/>
    </source>
</evidence>
<sequence>MTMHQAQQMQHMQQMSTWCELCGEGHTSEIYPMNPKSIYYVGQQARGPMNQNAQYGNTYNPNWRNHPNFSWGGNQDIRPQANYNRPPQPPQQAEESLTDMMKKLLIDNQQLRTEFKNLERQFGKMANNPSDIEPNPKAQVNAVTLRNGRELEEVPQKMKYTSSTEGELVPKPVEENKKENKGSDPEIETRLPPPFPQRQQKQKDDDMYKKFLNILRQVHVNLPLVEVLQEVPKYARKQEVGRALCDLGASINLTPSSLFKKLGLGVLRPTTITLQLTDRSLVMPEGIIEDVLVQADEEVPIILGRPFLATGGALIDVREGKLKMRVGDEEITFNVYKALKLPKLYENLCMITAVELKGIEQSPYANCSDSDETSELEEVVLQAECVRMIEKRARDEKGDLLRACKKARLNGRKKKRKHPT</sequence>
<name>A0A1S4APM6_TOBAC</name>
<feature type="region of interest" description="Disordered" evidence="1">
    <location>
        <begin position="146"/>
        <end position="203"/>
    </location>
</feature>
<feature type="compositionally biased region" description="Basic and acidic residues" evidence="1">
    <location>
        <begin position="172"/>
        <end position="189"/>
    </location>
</feature>
<keyword evidence="2" id="KW-1185">Reference proteome</keyword>
<feature type="compositionally biased region" description="Polar residues" evidence="1">
    <location>
        <begin position="81"/>
        <end position="95"/>
    </location>
</feature>
<dbReference type="CDD" id="cd00303">
    <property type="entry name" value="retropepsin_like"/>
    <property type="match status" value="1"/>
</dbReference>
<gene>
    <name evidence="3" type="primary">LOC107799804</name>
</gene>
<dbReference type="GeneID" id="107799804"/>
<feature type="region of interest" description="Disordered" evidence="1">
    <location>
        <begin position="68"/>
        <end position="95"/>
    </location>
</feature>
<evidence type="ECO:0000256" key="1">
    <source>
        <dbReference type="SAM" id="MobiDB-lite"/>
    </source>
</evidence>
<reference evidence="3" key="2">
    <citation type="submission" date="2025-08" db="UniProtKB">
        <authorList>
            <consortium name="RefSeq"/>
        </authorList>
    </citation>
    <scope>IDENTIFICATION</scope>
    <source>
        <tissue evidence="3">Leaf</tissue>
    </source>
</reference>
<feature type="compositionally biased region" description="Basic and acidic residues" evidence="1">
    <location>
        <begin position="147"/>
        <end position="156"/>
    </location>
</feature>
<accession>A0A1S4APM6</accession>
<dbReference type="PANTHER" id="PTHR33067">
    <property type="entry name" value="RNA-DIRECTED DNA POLYMERASE-RELATED"/>
    <property type="match status" value="1"/>
</dbReference>
<dbReference type="Gene3D" id="2.40.70.10">
    <property type="entry name" value="Acid Proteases"/>
    <property type="match status" value="1"/>
</dbReference>
<dbReference type="AlphaFoldDB" id="A0A1S4APM6"/>
<dbReference type="PaxDb" id="4097-A0A1S4APM6"/>
<dbReference type="OrthoDB" id="10315961at2759"/>
<evidence type="ECO:0000313" key="2">
    <source>
        <dbReference type="Proteomes" id="UP000790787"/>
    </source>
</evidence>
<dbReference type="RefSeq" id="XP_016478438.1">
    <property type="nucleotide sequence ID" value="XM_016622952.1"/>
</dbReference>
<dbReference type="InterPro" id="IPR021109">
    <property type="entry name" value="Peptidase_aspartic_dom_sf"/>
</dbReference>
<organism evidence="2 3">
    <name type="scientific">Nicotiana tabacum</name>
    <name type="common">Common tobacco</name>
    <dbReference type="NCBI Taxonomy" id="4097"/>
    <lineage>
        <taxon>Eukaryota</taxon>
        <taxon>Viridiplantae</taxon>
        <taxon>Streptophyta</taxon>
        <taxon>Embryophyta</taxon>
        <taxon>Tracheophyta</taxon>
        <taxon>Spermatophyta</taxon>
        <taxon>Magnoliopsida</taxon>
        <taxon>eudicotyledons</taxon>
        <taxon>Gunneridae</taxon>
        <taxon>Pentapetalae</taxon>
        <taxon>asterids</taxon>
        <taxon>lamiids</taxon>
        <taxon>Solanales</taxon>
        <taxon>Solanaceae</taxon>
        <taxon>Nicotianoideae</taxon>
        <taxon>Nicotianeae</taxon>
        <taxon>Nicotiana</taxon>
    </lineage>
</organism>
<proteinExistence type="predicted"/>
<protein>
    <submittedName>
        <fullName evidence="3">Uncharacterized protein LOC107799804</fullName>
    </submittedName>
</protein>